<reference evidence="1" key="3">
    <citation type="submission" date="2025-09" db="UniProtKB">
        <authorList>
            <consortium name="Ensembl"/>
        </authorList>
    </citation>
    <scope>IDENTIFICATION</scope>
</reference>
<dbReference type="GeneTree" id="ENSGT00900000143681"/>
<keyword evidence="2" id="KW-1185">Reference proteome</keyword>
<accession>A0A452EVV0</accession>
<proteinExistence type="predicted"/>
<dbReference type="EMBL" id="LWLT01000015">
    <property type="status" value="NOT_ANNOTATED_CDS"/>
    <property type="molecule type" value="Genomic_DNA"/>
</dbReference>
<reference evidence="1 2" key="1">
    <citation type="submission" date="2016-04" db="EMBL/GenBank/DDBJ databases">
        <title>Polished mammalian reference genomes with single-molecule sequencing and chromosome conformation capture applied to the Capra hircus genome.</title>
        <authorList>
            <person name="Bickhart D.M."/>
            <person name="Koren S."/>
            <person name="Rosen B."/>
            <person name="Hastie A."/>
            <person name="Liachko I."/>
            <person name="Sullivan S.T."/>
            <person name="Burton J."/>
            <person name="Sayre B.L."/>
            <person name="Huson H.J."/>
            <person name="Lee J."/>
            <person name="Lam E."/>
            <person name="Kelley C.M."/>
            <person name="Hutchison J.L."/>
            <person name="Zhou Y."/>
            <person name="Sun J."/>
            <person name="Crisa A."/>
            <person name="Schwartz J.C."/>
            <person name="Hammond J.A."/>
            <person name="Schroeder S.G."/>
            <person name="Liu G.E."/>
            <person name="Dunham M."/>
            <person name="Shendure J."/>
            <person name="Sonstegard T.S."/>
            <person name="Phillippy A.M."/>
            <person name="Van Tassell C.P."/>
            <person name="Smith T.P."/>
        </authorList>
    </citation>
    <scope>NUCLEOTIDE SEQUENCE [LARGE SCALE GENOMIC DNA]</scope>
</reference>
<organism evidence="1 2">
    <name type="scientific">Capra hircus</name>
    <name type="common">Goat</name>
    <dbReference type="NCBI Taxonomy" id="9925"/>
    <lineage>
        <taxon>Eukaryota</taxon>
        <taxon>Metazoa</taxon>
        <taxon>Chordata</taxon>
        <taxon>Craniata</taxon>
        <taxon>Vertebrata</taxon>
        <taxon>Euteleostomi</taxon>
        <taxon>Mammalia</taxon>
        <taxon>Eutheria</taxon>
        <taxon>Laurasiatheria</taxon>
        <taxon>Artiodactyla</taxon>
        <taxon>Ruminantia</taxon>
        <taxon>Pecora</taxon>
        <taxon>Bovidae</taxon>
        <taxon>Caprinae</taxon>
        <taxon>Capra</taxon>
    </lineage>
</organism>
<dbReference type="Bgee" id="ENSCHIG00000016514">
    <property type="expression patterns" value="Expressed in prefrontal cortex and 17 other cell types or tissues"/>
</dbReference>
<reference evidence="1" key="2">
    <citation type="submission" date="2025-08" db="UniProtKB">
        <authorList>
            <consortium name="Ensembl"/>
        </authorList>
    </citation>
    <scope>IDENTIFICATION</scope>
</reference>
<dbReference type="Proteomes" id="UP000291000">
    <property type="component" value="Chromosome 15"/>
</dbReference>
<dbReference type="Ensembl" id="ENSCHIT00000023957.1">
    <property type="protein sequence ID" value="ENSCHIP00000016151.1"/>
    <property type="gene ID" value="ENSCHIG00000016514.1"/>
</dbReference>
<dbReference type="AlphaFoldDB" id="A0A452EVV0"/>
<evidence type="ECO:0000313" key="1">
    <source>
        <dbReference type="Ensembl" id="ENSCHIP00000016151.1"/>
    </source>
</evidence>
<name>A0A452EVV0_CAPHI</name>
<evidence type="ECO:0000313" key="2">
    <source>
        <dbReference type="Proteomes" id="UP000291000"/>
    </source>
</evidence>
<dbReference type="OMA" id="GEDASCY"/>
<protein>
    <submittedName>
        <fullName evidence="1">Uncharacterized protein</fullName>
    </submittedName>
</protein>
<sequence>RLYQAIWIFFNGYVKTERNFKGFFFFNGAGEGASCYLVSHSTKASLLYLMLVAKQPLHRA</sequence>